<keyword evidence="1 6" id="KW-0489">Methyltransferase</keyword>
<evidence type="ECO:0000313" key="7">
    <source>
        <dbReference type="Proteomes" id="UP000288805"/>
    </source>
</evidence>
<keyword evidence="2 6" id="KW-0808">Transferase</keyword>
<comment type="caution">
    <text evidence="6">The sequence shown here is derived from an EMBL/GenBank/DDBJ whole genome shotgun (WGS) entry which is preliminary data.</text>
</comment>
<keyword evidence="4" id="KW-0460">Magnesium</keyword>
<dbReference type="FunFam" id="3.40.50.150:FF:000794">
    <property type="entry name" value="Jasmonate O-methyltransferase, putative"/>
    <property type="match status" value="1"/>
</dbReference>
<dbReference type="PANTHER" id="PTHR31009">
    <property type="entry name" value="S-ADENOSYL-L-METHIONINE:CARBOXYL METHYLTRANSFERASE FAMILY PROTEIN"/>
    <property type="match status" value="1"/>
</dbReference>
<evidence type="ECO:0000256" key="3">
    <source>
        <dbReference type="ARBA" id="ARBA00022723"/>
    </source>
</evidence>
<dbReference type="Gene3D" id="3.40.50.150">
    <property type="entry name" value="Vaccinia Virus protein VP39"/>
    <property type="match status" value="1"/>
</dbReference>
<keyword evidence="3" id="KW-0479">Metal-binding</keyword>
<dbReference type="GO" id="GO:0032259">
    <property type="term" value="P:methylation"/>
    <property type="evidence" value="ECO:0007669"/>
    <property type="project" value="UniProtKB-KW"/>
</dbReference>
<dbReference type="InterPro" id="IPR029063">
    <property type="entry name" value="SAM-dependent_MTases_sf"/>
</dbReference>
<sequence>MKKESMGMQQVIRTKGGVGEESHARNSIPQAGYYPLCFTTLSSMSMPLLEQAVLDLCCTTLPESVAIADLGCSSGPNTFCAVSEIMTIIYKRCCQLGRSPPTFWVFLNDLPGNDFNSVFKSLPAFHERMRVKNGEEFGPCHVAAVPASFYHKLVPPRTLQFVHSACSLQWLSQVPPELLNKQISNKGKIYLSKSSSPPLIDAYAAQFQRDFSLFLRLRVEEIVPGGRMVLTFKARRTPDPVPAESYLSRDQLAQALQELVSEGLIAEEKLDSYNVPYYEPYTEDIVTEIEKEGSFGIKGLEIMALPWDSLNGGQNYDRPTSAQKLAKAIRAVHEPMLASHFGAEVMNPLFKRPMEIIAADTREVEHVAVLVSTTRKT</sequence>
<dbReference type="Pfam" id="PF03492">
    <property type="entry name" value="Methyltransf_7"/>
    <property type="match status" value="1"/>
</dbReference>
<dbReference type="InterPro" id="IPR042086">
    <property type="entry name" value="MeTrfase_capping"/>
</dbReference>
<evidence type="ECO:0000256" key="5">
    <source>
        <dbReference type="SAM" id="MobiDB-lite"/>
    </source>
</evidence>
<dbReference type="EMBL" id="QGNW01000015">
    <property type="protein sequence ID" value="RVX16809.1"/>
    <property type="molecule type" value="Genomic_DNA"/>
</dbReference>
<proteinExistence type="predicted"/>
<feature type="region of interest" description="Disordered" evidence="5">
    <location>
        <begin position="1"/>
        <end position="24"/>
    </location>
</feature>
<reference evidence="6 7" key="1">
    <citation type="journal article" date="2018" name="PLoS Genet.">
        <title>Population sequencing reveals clonal diversity and ancestral inbreeding in the grapevine cultivar Chardonnay.</title>
        <authorList>
            <person name="Roach M.J."/>
            <person name="Johnson D.L."/>
            <person name="Bohlmann J."/>
            <person name="van Vuuren H.J."/>
            <person name="Jones S.J."/>
            <person name="Pretorius I.S."/>
            <person name="Schmidt S.A."/>
            <person name="Borneman A.R."/>
        </authorList>
    </citation>
    <scope>NUCLEOTIDE SEQUENCE [LARGE SCALE GENOMIC DNA]</scope>
    <source>
        <strain evidence="7">cv. Chardonnay</strain>
        <tissue evidence="6">Leaf</tissue>
    </source>
</reference>
<evidence type="ECO:0000256" key="4">
    <source>
        <dbReference type="ARBA" id="ARBA00022842"/>
    </source>
</evidence>
<gene>
    <name evidence="6" type="primary">SAMT_7</name>
    <name evidence="6" type="ORF">CK203_005973</name>
</gene>
<dbReference type="GO" id="GO:0008168">
    <property type="term" value="F:methyltransferase activity"/>
    <property type="evidence" value="ECO:0007669"/>
    <property type="project" value="UniProtKB-KW"/>
</dbReference>
<organism evidence="6 7">
    <name type="scientific">Vitis vinifera</name>
    <name type="common">Grape</name>
    <dbReference type="NCBI Taxonomy" id="29760"/>
    <lineage>
        <taxon>Eukaryota</taxon>
        <taxon>Viridiplantae</taxon>
        <taxon>Streptophyta</taxon>
        <taxon>Embryophyta</taxon>
        <taxon>Tracheophyta</taxon>
        <taxon>Spermatophyta</taxon>
        <taxon>Magnoliopsida</taxon>
        <taxon>eudicotyledons</taxon>
        <taxon>Gunneridae</taxon>
        <taxon>Pentapetalae</taxon>
        <taxon>rosids</taxon>
        <taxon>Vitales</taxon>
        <taxon>Vitaceae</taxon>
        <taxon>Viteae</taxon>
        <taxon>Vitis</taxon>
    </lineage>
</organism>
<evidence type="ECO:0000256" key="2">
    <source>
        <dbReference type="ARBA" id="ARBA00022679"/>
    </source>
</evidence>
<dbReference type="Proteomes" id="UP000288805">
    <property type="component" value="Unassembled WGS sequence"/>
</dbReference>
<name>A0A438K6H7_VITVI</name>
<evidence type="ECO:0000313" key="6">
    <source>
        <dbReference type="EMBL" id="RVX16809.1"/>
    </source>
</evidence>
<evidence type="ECO:0000256" key="1">
    <source>
        <dbReference type="ARBA" id="ARBA00022603"/>
    </source>
</evidence>
<dbReference type="Gene3D" id="1.10.1200.270">
    <property type="entry name" value="Methyltransferase, alpha-helical capping domain"/>
    <property type="match status" value="1"/>
</dbReference>
<dbReference type="SUPFAM" id="SSF53335">
    <property type="entry name" value="S-adenosyl-L-methionine-dependent methyltransferases"/>
    <property type="match status" value="1"/>
</dbReference>
<dbReference type="GO" id="GO:0046872">
    <property type="term" value="F:metal ion binding"/>
    <property type="evidence" value="ECO:0007669"/>
    <property type="project" value="UniProtKB-KW"/>
</dbReference>
<accession>A0A438K6H7</accession>
<dbReference type="AlphaFoldDB" id="A0A438K6H7"/>
<protein>
    <submittedName>
        <fullName evidence="6">Salicylate carboxymethyltransferase</fullName>
    </submittedName>
</protein>
<dbReference type="InterPro" id="IPR005299">
    <property type="entry name" value="MeTrfase_7"/>
</dbReference>